<dbReference type="Pfam" id="PF02104">
    <property type="entry name" value="SURF1"/>
    <property type="match status" value="1"/>
</dbReference>
<dbReference type="KEGG" id="pspi:PS2015_26"/>
<accession>A0A0S2K9L0</accession>
<dbReference type="PANTHER" id="PTHR23427">
    <property type="entry name" value="SURFEIT LOCUS PROTEIN"/>
    <property type="match status" value="1"/>
</dbReference>
<keyword evidence="4 6" id="KW-1133">Transmembrane helix</keyword>
<evidence type="ECO:0000313" key="7">
    <source>
        <dbReference type="EMBL" id="ALO44724.1"/>
    </source>
</evidence>
<evidence type="ECO:0000256" key="3">
    <source>
        <dbReference type="ARBA" id="ARBA00022692"/>
    </source>
</evidence>
<dbReference type="CDD" id="cd06662">
    <property type="entry name" value="SURF1"/>
    <property type="match status" value="1"/>
</dbReference>
<comment type="caution">
    <text evidence="6">Lacks conserved residue(s) required for the propagation of feature annotation.</text>
</comment>
<comment type="similarity">
    <text evidence="2 6">Belongs to the SURF1 family.</text>
</comment>
<comment type="subcellular location">
    <subcellularLocation>
        <location evidence="6">Cell membrane</location>
        <topology evidence="6">Multi-pass membrane protein</topology>
    </subcellularLocation>
    <subcellularLocation>
        <location evidence="1">Membrane</location>
    </subcellularLocation>
</comment>
<organism evidence="7 8">
    <name type="scientific">Pseudohongiella spirulinae</name>
    <dbReference type="NCBI Taxonomy" id="1249552"/>
    <lineage>
        <taxon>Bacteria</taxon>
        <taxon>Pseudomonadati</taxon>
        <taxon>Pseudomonadota</taxon>
        <taxon>Gammaproteobacteria</taxon>
        <taxon>Pseudomonadales</taxon>
        <taxon>Pseudohongiellaceae</taxon>
        <taxon>Pseudohongiella</taxon>
    </lineage>
</organism>
<dbReference type="AlphaFoldDB" id="A0A0S2K9L0"/>
<dbReference type="STRING" id="1249552.PS2015_26"/>
<evidence type="ECO:0000256" key="2">
    <source>
        <dbReference type="ARBA" id="ARBA00007165"/>
    </source>
</evidence>
<dbReference type="PANTHER" id="PTHR23427:SF2">
    <property type="entry name" value="SURFEIT LOCUS PROTEIN 1"/>
    <property type="match status" value="1"/>
</dbReference>
<evidence type="ECO:0000256" key="5">
    <source>
        <dbReference type="ARBA" id="ARBA00023136"/>
    </source>
</evidence>
<name>A0A0S2K9L0_9GAMM</name>
<dbReference type="Proteomes" id="UP000065641">
    <property type="component" value="Chromosome"/>
</dbReference>
<dbReference type="InterPro" id="IPR045214">
    <property type="entry name" value="Surf1/Surf4"/>
</dbReference>
<proteinExistence type="inferred from homology"/>
<reference evidence="7 8" key="1">
    <citation type="submission" date="2015-11" db="EMBL/GenBank/DDBJ databases">
        <authorList>
            <person name="Zhang Y."/>
            <person name="Guo Z."/>
        </authorList>
    </citation>
    <scope>NUCLEOTIDE SEQUENCE [LARGE SCALE GENOMIC DNA]</scope>
    <source>
        <strain evidence="7 8">KCTC 32221</strain>
    </source>
</reference>
<dbReference type="InterPro" id="IPR002994">
    <property type="entry name" value="Surf1/Shy1"/>
</dbReference>
<evidence type="ECO:0000256" key="1">
    <source>
        <dbReference type="ARBA" id="ARBA00004370"/>
    </source>
</evidence>
<feature type="transmembrane region" description="Helical" evidence="6">
    <location>
        <begin position="208"/>
        <end position="226"/>
    </location>
</feature>
<evidence type="ECO:0000256" key="6">
    <source>
        <dbReference type="RuleBase" id="RU363076"/>
    </source>
</evidence>
<dbReference type="EMBL" id="CP013189">
    <property type="protein sequence ID" value="ALO44724.1"/>
    <property type="molecule type" value="Genomic_DNA"/>
</dbReference>
<keyword evidence="8" id="KW-1185">Reference proteome</keyword>
<dbReference type="PROSITE" id="PS50895">
    <property type="entry name" value="SURF1"/>
    <property type="match status" value="1"/>
</dbReference>
<evidence type="ECO:0000256" key="4">
    <source>
        <dbReference type="ARBA" id="ARBA00022989"/>
    </source>
</evidence>
<keyword evidence="3 6" id="KW-0812">Transmembrane</keyword>
<dbReference type="GO" id="GO:0005886">
    <property type="term" value="C:plasma membrane"/>
    <property type="evidence" value="ECO:0007669"/>
    <property type="project" value="UniProtKB-SubCell"/>
</dbReference>
<gene>
    <name evidence="7" type="ORF">PS2015_26</name>
</gene>
<protein>
    <recommendedName>
        <fullName evidence="6">SURF1-like protein</fullName>
    </recommendedName>
</protein>
<keyword evidence="5 6" id="KW-0472">Membrane</keyword>
<keyword evidence="6" id="KW-1003">Cell membrane</keyword>
<evidence type="ECO:0000313" key="8">
    <source>
        <dbReference type="Proteomes" id="UP000065641"/>
    </source>
</evidence>
<sequence>MFRFNWKLTLFTALLLPVLITLGMWQLDREQQKIDLQRRYELRQQQEPLGIDRVDWRSNDLAWLRVEASGYFEQRQQFLLDNKIYDSRVGYEVITPFRTDYGTLLVNRGWIQQGPSRQILPAIPTPEGRQLINIHIFAPEAELMMLAEDNLEDTNWPKVVQRIDIEKMSAALGEGLLPYSARLEQGAAGLLQYNWQAINTRPETHRGYAIQWFIMALVLVILYLTFSFRRSEN</sequence>